<keyword evidence="6" id="KW-1185">Reference proteome</keyword>
<name>A0A1H1F624_9ACTN</name>
<dbReference type="EMBL" id="FNLF01000002">
    <property type="protein sequence ID" value="SDQ96378.1"/>
    <property type="molecule type" value="Genomic_DNA"/>
</dbReference>
<evidence type="ECO:0000256" key="1">
    <source>
        <dbReference type="ARBA" id="ARBA00023002"/>
    </source>
</evidence>
<dbReference type="RefSeq" id="WP_082756717.1">
    <property type="nucleotide sequence ID" value="NZ_FNLF01000002.1"/>
</dbReference>
<evidence type="ECO:0000313" key="6">
    <source>
        <dbReference type="Proteomes" id="UP000183053"/>
    </source>
</evidence>
<keyword evidence="5" id="KW-0670">Pyruvate</keyword>
<dbReference type="Pfam" id="PF20169">
    <property type="entry name" value="DUF6537"/>
    <property type="match status" value="1"/>
</dbReference>
<sequence length="551" mass="58927">MTWTIGQRPITVAVLAMGGEGGGVLADWIVSLGEDEGWTAQNTSVAGVAQRTGATVYYAELFPPDVAHRSGTGRARDTPILSLMPTPGEVDVLIASELMEAGRAVQRGFVTPDRTTLIASLNRVYSILEKSTPDDGRVDSAALLDGAAAAAKTLVSGDFATLARENGSVISASLFGALAGSGALPFPREDFEEAIRKGGKGVETSLAAFAAGYERARESLAEDAARTPAPAPAPSGGGPVPLTLQVRRPKSPEEVKADREAERNAIAARAPESLVGPALADRARRVARSFPAAAASMLLHGLERTAVYQDLAYADRYLDRVARISALDPDHEGAATLTVEAARHIALWMTYQDTVHVALQKVRGRRMERVRAEVRPGDEQVMRVHEYLHPQVDEITDTLPTALGRALEHNRAFAKAVDTVCHRGFVINTTSVWGYTTLSTLARMRPLRPRSLRFGREQVFIDTWLDTVTSVGRTDPALATEVVVAARVLKGYGQTHAHGVDSFGLLMEGLALLRGRPDAAARMRRLVDAAVADEDGGRLRTALATLRDAAA</sequence>
<dbReference type="OrthoDB" id="1490270at2"/>
<feature type="domain" description="Pyruvate/ketoisovalerate oxidoreductase catalytic" evidence="3">
    <location>
        <begin position="18"/>
        <end position="214"/>
    </location>
</feature>
<feature type="region of interest" description="Disordered" evidence="2">
    <location>
        <begin position="219"/>
        <end position="254"/>
    </location>
</feature>
<dbReference type="Gene3D" id="3.40.920.10">
    <property type="entry name" value="Pyruvate-ferredoxin oxidoreductase, PFOR, domain III"/>
    <property type="match status" value="1"/>
</dbReference>
<dbReference type="Pfam" id="PF01558">
    <property type="entry name" value="POR"/>
    <property type="match status" value="1"/>
</dbReference>
<dbReference type="SUPFAM" id="SSF53323">
    <property type="entry name" value="Pyruvate-ferredoxin oxidoreductase, PFOR, domain III"/>
    <property type="match status" value="1"/>
</dbReference>
<dbReference type="GO" id="GO:0016903">
    <property type="term" value="F:oxidoreductase activity, acting on the aldehyde or oxo group of donors"/>
    <property type="evidence" value="ECO:0007669"/>
    <property type="project" value="InterPro"/>
</dbReference>
<evidence type="ECO:0000256" key="2">
    <source>
        <dbReference type="SAM" id="MobiDB-lite"/>
    </source>
</evidence>
<gene>
    <name evidence="5" type="ORF">SAMN04489765_2538</name>
</gene>
<accession>A0A1H1F624</accession>
<evidence type="ECO:0000259" key="4">
    <source>
        <dbReference type="Pfam" id="PF20169"/>
    </source>
</evidence>
<evidence type="ECO:0000313" key="5">
    <source>
        <dbReference type="EMBL" id="SDQ96378.1"/>
    </source>
</evidence>
<dbReference type="InterPro" id="IPR002869">
    <property type="entry name" value="Pyrv_flavodox_OxRed_cen"/>
</dbReference>
<dbReference type="NCBIfam" id="NF006179">
    <property type="entry name" value="PRK08312.1"/>
    <property type="match status" value="1"/>
</dbReference>
<dbReference type="InterPro" id="IPR019752">
    <property type="entry name" value="Pyrv/ketoisovalerate_OxRed_cat"/>
</dbReference>
<feature type="domain" description="DUF6537" evidence="4">
    <location>
        <begin position="296"/>
        <end position="505"/>
    </location>
</feature>
<proteinExistence type="predicted"/>
<evidence type="ECO:0000259" key="3">
    <source>
        <dbReference type="Pfam" id="PF01558"/>
    </source>
</evidence>
<dbReference type="STRING" id="47312.SAMN04489765_2538"/>
<protein>
    <submittedName>
        <fullName evidence="5">Indolepyruvate ferredoxin oxidoreductase beta subunit</fullName>
    </submittedName>
</protein>
<dbReference type="Proteomes" id="UP000183053">
    <property type="component" value="Unassembled WGS sequence"/>
</dbReference>
<reference evidence="6" key="1">
    <citation type="submission" date="2016-10" db="EMBL/GenBank/DDBJ databases">
        <authorList>
            <person name="Varghese N."/>
            <person name="Submissions S."/>
        </authorList>
    </citation>
    <scope>NUCLEOTIDE SEQUENCE [LARGE SCALE GENOMIC DNA]</scope>
    <source>
        <strain evidence="6">DSM 44142</strain>
    </source>
</reference>
<dbReference type="InterPro" id="IPR046667">
    <property type="entry name" value="DUF6537"/>
</dbReference>
<dbReference type="AlphaFoldDB" id="A0A1H1F624"/>
<organism evidence="5 6">
    <name type="scientific">Tsukamurella pulmonis</name>
    <dbReference type="NCBI Taxonomy" id="47312"/>
    <lineage>
        <taxon>Bacteria</taxon>
        <taxon>Bacillati</taxon>
        <taxon>Actinomycetota</taxon>
        <taxon>Actinomycetes</taxon>
        <taxon>Mycobacteriales</taxon>
        <taxon>Tsukamurellaceae</taxon>
        <taxon>Tsukamurella</taxon>
    </lineage>
</organism>
<keyword evidence="1" id="KW-0560">Oxidoreductase</keyword>